<accession>A0ABV7ZYT2</accession>
<evidence type="ECO:0000313" key="1">
    <source>
        <dbReference type="EMBL" id="MFC3853688.1"/>
    </source>
</evidence>
<proteinExistence type="predicted"/>
<dbReference type="Proteomes" id="UP001595617">
    <property type="component" value="Unassembled WGS sequence"/>
</dbReference>
<sequence length="70" mass="7702">MRTIQGSLAIEGNTLSVQQITAILDGKRVLAPVKQVQEARNAIAVYEQLPQWQAASERDLLAGRLYQHSG</sequence>
<evidence type="ECO:0000313" key="2">
    <source>
        <dbReference type="Proteomes" id="UP001595617"/>
    </source>
</evidence>
<dbReference type="InterPro" id="IPR036597">
    <property type="entry name" value="Fido-like_dom_sf"/>
</dbReference>
<dbReference type="RefSeq" id="WP_380697079.1">
    <property type="nucleotide sequence ID" value="NZ_JBHRYR010000003.1"/>
</dbReference>
<name>A0ABV7ZYT2_9GAMM</name>
<dbReference type="EMBL" id="JBHRYR010000003">
    <property type="protein sequence ID" value="MFC3853688.1"/>
    <property type="molecule type" value="Genomic_DNA"/>
</dbReference>
<keyword evidence="2" id="KW-1185">Reference proteome</keyword>
<protein>
    <submittedName>
        <fullName evidence="1">Uncharacterized protein</fullName>
    </submittedName>
</protein>
<comment type="caution">
    <text evidence="1">The sequence shown here is derived from an EMBL/GenBank/DDBJ whole genome shotgun (WGS) entry which is preliminary data.</text>
</comment>
<organism evidence="1 2">
    <name type="scientific">Saccharospirillum mangrovi</name>
    <dbReference type="NCBI Taxonomy" id="2161747"/>
    <lineage>
        <taxon>Bacteria</taxon>
        <taxon>Pseudomonadati</taxon>
        <taxon>Pseudomonadota</taxon>
        <taxon>Gammaproteobacteria</taxon>
        <taxon>Oceanospirillales</taxon>
        <taxon>Saccharospirillaceae</taxon>
        <taxon>Saccharospirillum</taxon>
    </lineage>
</organism>
<reference evidence="2" key="1">
    <citation type="journal article" date="2019" name="Int. J. Syst. Evol. Microbiol.">
        <title>The Global Catalogue of Microorganisms (GCM) 10K type strain sequencing project: providing services to taxonomists for standard genome sequencing and annotation.</title>
        <authorList>
            <consortium name="The Broad Institute Genomics Platform"/>
            <consortium name="The Broad Institute Genome Sequencing Center for Infectious Disease"/>
            <person name="Wu L."/>
            <person name="Ma J."/>
        </authorList>
    </citation>
    <scope>NUCLEOTIDE SEQUENCE [LARGE SCALE GENOMIC DNA]</scope>
    <source>
        <strain evidence="2">IBRC 10765</strain>
    </source>
</reference>
<gene>
    <name evidence="1" type="ORF">ACFOOG_12665</name>
</gene>
<dbReference type="Gene3D" id="1.10.3290.10">
    <property type="entry name" value="Fido-like domain"/>
    <property type="match status" value="1"/>
</dbReference>